<dbReference type="EMBL" id="AJVK01022153">
    <property type="status" value="NOT_ANNOTATED_CDS"/>
    <property type="molecule type" value="Genomic_DNA"/>
</dbReference>
<dbReference type="KEGG" id="ppap:129804371"/>
<evidence type="ECO:0000313" key="4">
    <source>
        <dbReference type="Proteomes" id="UP000092462"/>
    </source>
</evidence>
<feature type="chain" id="PRO_5044292286" evidence="2">
    <location>
        <begin position="24"/>
        <end position="173"/>
    </location>
</feature>
<dbReference type="EnsemblMetazoa" id="PPAI001242-RA">
    <property type="protein sequence ID" value="PPAI001242-PA"/>
    <property type="gene ID" value="PPAI001242"/>
</dbReference>
<keyword evidence="4" id="KW-1185">Reference proteome</keyword>
<dbReference type="VEuPathDB" id="VectorBase:PPAI001242"/>
<reference evidence="3" key="1">
    <citation type="submission" date="2022-08" db="UniProtKB">
        <authorList>
            <consortium name="EnsemblMetazoa"/>
        </authorList>
    </citation>
    <scope>IDENTIFICATION</scope>
    <source>
        <strain evidence="3">Israel</strain>
    </source>
</reference>
<keyword evidence="2" id="KW-0732">Signal</keyword>
<feature type="compositionally biased region" description="Low complexity" evidence="1">
    <location>
        <begin position="123"/>
        <end position="135"/>
    </location>
</feature>
<dbReference type="RefSeq" id="XP_055707600.1">
    <property type="nucleotide sequence ID" value="XM_055851625.1"/>
</dbReference>
<protein>
    <submittedName>
        <fullName evidence="3">Uncharacterized protein</fullName>
    </submittedName>
</protein>
<feature type="region of interest" description="Disordered" evidence="1">
    <location>
        <begin position="114"/>
        <end position="136"/>
    </location>
</feature>
<name>A0A1B0D1L9_PHLPP</name>
<evidence type="ECO:0000256" key="1">
    <source>
        <dbReference type="SAM" id="MobiDB-lite"/>
    </source>
</evidence>
<dbReference type="Proteomes" id="UP000092462">
    <property type="component" value="Unassembled WGS sequence"/>
</dbReference>
<evidence type="ECO:0000313" key="3">
    <source>
        <dbReference type="EnsemblMetazoa" id="PPAI001242-PA"/>
    </source>
</evidence>
<feature type="signal peptide" evidence="2">
    <location>
        <begin position="1"/>
        <end position="23"/>
    </location>
</feature>
<accession>A0A1B0D1L9</accession>
<dbReference type="GeneID" id="129804371"/>
<dbReference type="VEuPathDB" id="VectorBase:PPAPM1_000605"/>
<dbReference type="EMBL" id="AJVK01022154">
    <property type="status" value="NOT_ANNOTATED_CDS"/>
    <property type="molecule type" value="Genomic_DNA"/>
</dbReference>
<organism evidence="3 4">
    <name type="scientific">Phlebotomus papatasi</name>
    <name type="common">Sandfly</name>
    <dbReference type="NCBI Taxonomy" id="29031"/>
    <lineage>
        <taxon>Eukaryota</taxon>
        <taxon>Metazoa</taxon>
        <taxon>Ecdysozoa</taxon>
        <taxon>Arthropoda</taxon>
        <taxon>Hexapoda</taxon>
        <taxon>Insecta</taxon>
        <taxon>Pterygota</taxon>
        <taxon>Neoptera</taxon>
        <taxon>Endopterygota</taxon>
        <taxon>Diptera</taxon>
        <taxon>Nematocera</taxon>
        <taxon>Psychodoidea</taxon>
        <taxon>Psychodidae</taxon>
        <taxon>Phlebotomus</taxon>
        <taxon>Phlebotomus</taxon>
    </lineage>
</organism>
<sequence length="173" mass="20305">MEQSHIKMLSLLHLITFLVVCHGAPQSLPAELTPEFFPVAESPLKKPVHSAEYVDFINKLYGHDTSKKPLTLDTLPVNPLRELPEEDFEDHARDKRAIIFRPLFVYRQQQVRRQKLKEKRKQQQPQKSSSSSKPSVIVPANTSHFIVHNNKLYQQYNPYYAPYQYGQRYPYQK</sequence>
<proteinExistence type="predicted"/>
<evidence type="ECO:0000256" key="2">
    <source>
        <dbReference type="SAM" id="SignalP"/>
    </source>
</evidence>
<dbReference type="OrthoDB" id="7743177at2759"/>
<dbReference type="AlphaFoldDB" id="A0A1B0D1L9"/>